<protein>
    <submittedName>
        <fullName evidence="1">Uncharacterized protein</fullName>
    </submittedName>
</protein>
<keyword evidence="2" id="KW-1185">Reference proteome</keyword>
<dbReference type="EMBL" id="JARBJD010000129">
    <property type="protein sequence ID" value="KAK2950811.1"/>
    <property type="molecule type" value="Genomic_DNA"/>
</dbReference>
<dbReference type="Proteomes" id="UP001281761">
    <property type="component" value="Unassembled WGS sequence"/>
</dbReference>
<evidence type="ECO:0000313" key="2">
    <source>
        <dbReference type="Proteomes" id="UP001281761"/>
    </source>
</evidence>
<name>A0ABQ9XEB5_9EUKA</name>
<reference evidence="1 2" key="1">
    <citation type="journal article" date="2022" name="bioRxiv">
        <title>Genomics of Preaxostyla Flagellates Illuminates Evolutionary Transitions and the Path Towards Mitochondrial Loss.</title>
        <authorList>
            <person name="Novak L.V.F."/>
            <person name="Treitli S.C."/>
            <person name="Pyrih J."/>
            <person name="Halakuc P."/>
            <person name="Pipaliya S.V."/>
            <person name="Vacek V."/>
            <person name="Brzon O."/>
            <person name="Soukal P."/>
            <person name="Eme L."/>
            <person name="Dacks J.B."/>
            <person name="Karnkowska A."/>
            <person name="Elias M."/>
            <person name="Hampl V."/>
        </authorList>
    </citation>
    <scope>NUCLEOTIDE SEQUENCE [LARGE SCALE GENOMIC DNA]</scope>
    <source>
        <strain evidence="1">NAU3</strain>
        <tissue evidence="1">Gut</tissue>
    </source>
</reference>
<accession>A0ABQ9XEB5</accession>
<organism evidence="1 2">
    <name type="scientific">Blattamonas nauphoetae</name>
    <dbReference type="NCBI Taxonomy" id="2049346"/>
    <lineage>
        <taxon>Eukaryota</taxon>
        <taxon>Metamonada</taxon>
        <taxon>Preaxostyla</taxon>
        <taxon>Oxymonadida</taxon>
        <taxon>Blattamonas</taxon>
    </lineage>
</organism>
<evidence type="ECO:0000313" key="1">
    <source>
        <dbReference type="EMBL" id="KAK2950811.1"/>
    </source>
</evidence>
<comment type="caution">
    <text evidence="1">The sequence shown here is derived from an EMBL/GenBank/DDBJ whole genome shotgun (WGS) entry which is preliminary data.</text>
</comment>
<dbReference type="PROSITE" id="PS00234">
    <property type="entry name" value="GAS_VESICLE_A_1"/>
    <property type="match status" value="1"/>
</dbReference>
<gene>
    <name evidence="1" type="ORF">BLNAU_14229</name>
</gene>
<sequence>MREKATLNRIEQEFNDPPLWALSEESRAEFSELFSLITEKYEEEKNSPNSVWLVPLSQAMTLFSRFITQLVLPAEQSLELILIGIARLTCGLVDNRGTHLQATLGEFFFNVIGRYPVAIPYLLDAHFGHFFVTGIVNSKSNLTKHLFLNRSVSALKEEDSRAERDGARIWEDLLEHGLVDVVESLVDRGIVLIWSSVHELLNKNVRCNISS</sequence>
<dbReference type="InterPro" id="IPR018493">
    <property type="entry name" value="GvpA-like_CS"/>
</dbReference>
<proteinExistence type="predicted"/>